<organism evidence="1 2">
    <name type="scientific">Apatococcus lobatus</name>
    <dbReference type="NCBI Taxonomy" id="904363"/>
    <lineage>
        <taxon>Eukaryota</taxon>
        <taxon>Viridiplantae</taxon>
        <taxon>Chlorophyta</taxon>
        <taxon>core chlorophytes</taxon>
        <taxon>Trebouxiophyceae</taxon>
        <taxon>Chlorellales</taxon>
        <taxon>Chlorellaceae</taxon>
        <taxon>Apatococcus</taxon>
    </lineage>
</organism>
<name>A0AAW1RK56_9CHLO</name>
<evidence type="ECO:0000313" key="1">
    <source>
        <dbReference type="EMBL" id="KAK9834405.1"/>
    </source>
</evidence>
<dbReference type="Proteomes" id="UP001438707">
    <property type="component" value="Unassembled WGS sequence"/>
</dbReference>
<dbReference type="EMBL" id="JALJOS010000009">
    <property type="protein sequence ID" value="KAK9834405.1"/>
    <property type="molecule type" value="Genomic_DNA"/>
</dbReference>
<gene>
    <name evidence="1" type="ORF">WJX74_001093</name>
</gene>
<proteinExistence type="predicted"/>
<evidence type="ECO:0000313" key="2">
    <source>
        <dbReference type="Proteomes" id="UP001438707"/>
    </source>
</evidence>
<sequence length="66" mass="7438">MLQGAECAFLVSAGHPAQYAPHLYEPELNLLTDRHHKQLLRNGCPAVRYQHTEARRKATVDNTVCP</sequence>
<keyword evidence="2" id="KW-1185">Reference proteome</keyword>
<dbReference type="AlphaFoldDB" id="A0AAW1RK56"/>
<reference evidence="1 2" key="1">
    <citation type="journal article" date="2024" name="Nat. Commun.">
        <title>Phylogenomics reveals the evolutionary origins of lichenization in chlorophyte algae.</title>
        <authorList>
            <person name="Puginier C."/>
            <person name="Libourel C."/>
            <person name="Otte J."/>
            <person name="Skaloud P."/>
            <person name="Haon M."/>
            <person name="Grisel S."/>
            <person name="Petersen M."/>
            <person name="Berrin J.G."/>
            <person name="Delaux P.M."/>
            <person name="Dal Grande F."/>
            <person name="Keller J."/>
        </authorList>
    </citation>
    <scope>NUCLEOTIDE SEQUENCE [LARGE SCALE GENOMIC DNA]</scope>
    <source>
        <strain evidence="1 2">SAG 2145</strain>
    </source>
</reference>
<comment type="caution">
    <text evidence="1">The sequence shown here is derived from an EMBL/GenBank/DDBJ whole genome shotgun (WGS) entry which is preliminary data.</text>
</comment>
<accession>A0AAW1RK56</accession>
<protein>
    <submittedName>
        <fullName evidence="1">Uncharacterized protein</fullName>
    </submittedName>
</protein>